<proteinExistence type="inferred from homology"/>
<protein>
    <recommendedName>
        <fullName evidence="4">Small ribosomal subunit protein uS15</fullName>
    </recommendedName>
</protein>
<keyword evidence="4 6" id="KW-0694">RNA-binding</keyword>
<evidence type="ECO:0000256" key="5">
    <source>
        <dbReference type="RuleBase" id="RU003919"/>
    </source>
</evidence>
<dbReference type="EMBL" id="JPOS01000092">
    <property type="protein sequence ID" value="KGE85179.1"/>
    <property type="molecule type" value="Genomic_DNA"/>
</dbReference>
<dbReference type="STRING" id="1524460.IX84_29310"/>
<comment type="function">
    <text evidence="4">Forms an intersubunit bridge (bridge B4) with the 23S rRNA of the 50S subunit in the ribosome.</text>
</comment>
<dbReference type="InterPro" id="IPR005290">
    <property type="entry name" value="Ribosomal_uS15_bac-type"/>
</dbReference>
<dbReference type="OrthoDB" id="9799262at2"/>
<dbReference type="GO" id="GO:0019843">
    <property type="term" value="F:rRNA binding"/>
    <property type="evidence" value="ECO:0007669"/>
    <property type="project" value="UniProtKB-UniRule"/>
</dbReference>
<dbReference type="Pfam" id="PF00312">
    <property type="entry name" value="Ribosomal_S15"/>
    <property type="match status" value="1"/>
</dbReference>
<evidence type="ECO:0000256" key="1">
    <source>
        <dbReference type="ARBA" id="ARBA00022980"/>
    </source>
</evidence>
<dbReference type="CDD" id="cd00353">
    <property type="entry name" value="Ribosomal_S15p_S13e"/>
    <property type="match status" value="1"/>
</dbReference>
<dbReference type="RefSeq" id="WP_044229196.1">
    <property type="nucleotide sequence ID" value="NZ_CAKZLC010000316.1"/>
</dbReference>
<dbReference type="GO" id="GO:0022627">
    <property type="term" value="C:cytosolic small ribosomal subunit"/>
    <property type="evidence" value="ECO:0007669"/>
    <property type="project" value="TreeGrafter"/>
</dbReference>
<dbReference type="PANTHER" id="PTHR23321:SF26">
    <property type="entry name" value="SMALL RIBOSOMAL SUBUNIT PROTEIN US15M"/>
    <property type="match status" value="1"/>
</dbReference>
<sequence length="91" mass="10468">MAEYLTKEKKAEIFNEFGGSEKNTGSTEAQVALFTYRIKELSKHLNDNPKDHSSRRALLTLVGKRKRLLGYLAKKNLDGYRALIEKLNIRK</sequence>
<comment type="subunit">
    <text evidence="3 4">Part of the 30S ribosomal subunit. Forms a bridge to the 50S subunit in the 70S ribosome, contacting the 23S rRNA.</text>
</comment>
<evidence type="ECO:0000256" key="3">
    <source>
        <dbReference type="ARBA" id="ARBA00064542"/>
    </source>
</evidence>
<comment type="function">
    <text evidence="4 6">One of the primary rRNA binding proteins, it binds directly to 16S rRNA where it helps nucleate assembly of the platform of the 30S subunit by binding and bridging several RNA helices of the 16S rRNA.</text>
</comment>
<evidence type="ECO:0000256" key="4">
    <source>
        <dbReference type="HAMAP-Rule" id="MF_01343"/>
    </source>
</evidence>
<dbReference type="AlphaFoldDB" id="A0A098RYC4"/>
<dbReference type="FunFam" id="1.10.287.10:FF:000002">
    <property type="entry name" value="30S ribosomal protein S15"/>
    <property type="match status" value="1"/>
</dbReference>
<dbReference type="Gene3D" id="6.10.250.3130">
    <property type="match status" value="1"/>
</dbReference>
<organism evidence="7 8">
    <name type="scientific">Phaeodactylibacter xiamenensis</name>
    <dbReference type="NCBI Taxonomy" id="1524460"/>
    <lineage>
        <taxon>Bacteria</taxon>
        <taxon>Pseudomonadati</taxon>
        <taxon>Bacteroidota</taxon>
        <taxon>Saprospiria</taxon>
        <taxon>Saprospirales</taxon>
        <taxon>Haliscomenobacteraceae</taxon>
        <taxon>Phaeodactylibacter</taxon>
    </lineage>
</organism>
<dbReference type="InterPro" id="IPR000589">
    <property type="entry name" value="Ribosomal_uS15"/>
</dbReference>
<evidence type="ECO:0000256" key="2">
    <source>
        <dbReference type="ARBA" id="ARBA00023274"/>
    </source>
</evidence>
<comment type="similarity">
    <text evidence="4 5">Belongs to the universal ribosomal protein uS15 family.</text>
</comment>
<dbReference type="HAMAP" id="MF_01343_B">
    <property type="entry name" value="Ribosomal_uS15_B"/>
    <property type="match status" value="1"/>
</dbReference>
<gene>
    <name evidence="4" type="primary">rpsO</name>
    <name evidence="7" type="ORF">IX84_29310</name>
</gene>
<accession>A0A098RYC4</accession>
<dbReference type="GO" id="GO:0006412">
    <property type="term" value="P:translation"/>
    <property type="evidence" value="ECO:0007669"/>
    <property type="project" value="UniProtKB-UniRule"/>
</dbReference>
<dbReference type="SMART" id="SM01387">
    <property type="entry name" value="Ribosomal_S15"/>
    <property type="match status" value="1"/>
</dbReference>
<dbReference type="Gene3D" id="1.10.287.10">
    <property type="entry name" value="S15/NS1, RNA-binding"/>
    <property type="match status" value="1"/>
</dbReference>
<keyword evidence="2 4" id="KW-0687">Ribonucleoprotein</keyword>
<dbReference type="NCBIfam" id="TIGR00952">
    <property type="entry name" value="S15_bact"/>
    <property type="match status" value="1"/>
</dbReference>
<keyword evidence="8" id="KW-1185">Reference proteome</keyword>
<evidence type="ECO:0000313" key="7">
    <source>
        <dbReference type="EMBL" id="KGE85179.1"/>
    </source>
</evidence>
<reference evidence="7 8" key="1">
    <citation type="journal article" date="2014" name="Int. J. Syst. Evol. Microbiol.">
        <title>Phaeodactylibacter xiamenensis gen. nov., sp. nov., a member of the family Saprospiraceae isolated from the marine alga Phaeodactylum tricornutum.</title>
        <authorList>
            <person name="Chen Z.Jr."/>
            <person name="Lei X."/>
            <person name="Lai Q."/>
            <person name="Li Y."/>
            <person name="Zhang B."/>
            <person name="Zhang J."/>
            <person name="Zhang H."/>
            <person name="Yang L."/>
            <person name="Zheng W."/>
            <person name="Tian Y."/>
            <person name="Yu Z."/>
            <person name="Xu H.Jr."/>
            <person name="Zheng T."/>
        </authorList>
    </citation>
    <scope>NUCLEOTIDE SEQUENCE [LARGE SCALE GENOMIC DNA]</scope>
    <source>
        <strain evidence="7 8">KD52</strain>
    </source>
</reference>
<evidence type="ECO:0000256" key="6">
    <source>
        <dbReference type="RuleBase" id="RU004524"/>
    </source>
</evidence>
<comment type="caution">
    <text evidence="7">The sequence shown here is derived from an EMBL/GenBank/DDBJ whole genome shotgun (WGS) entry which is preliminary data.</text>
</comment>
<evidence type="ECO:0000313" key="8">
    <source>
        <dbReference type="Proteomes" id="UP000029736"/>
    </source>
</evidence>
<dbReference type="SUPFAM" id="SSF47060">
    <property type="entry name" value="S15/NS1 RNA-binding domain"/>
    <property type="match status" value="1"/>
</dbReference>
<dbReference type="Proteomes" id="UP000029736">
    <property type="component" value="Unassembled WGS sequence"/>
</dbReference>
<name>A0A098RYC4_9BACT</name>
<dbReference type="PROSITE" id="PS00362">
    <property type="entry name" value="RIBOSOMAL_S15"/>
    <property type="match status" value="1"/>
</dbReference>
<dbReference type="InterPro" id="IPR009068">
    <property type="entry name" value="uS15_NS1_RNA-bd_sf"/>
</dbReference>
<keyword evidence="1 4" id="KW-0689">Ribosomal protein</keyword>
<keyword evidence="4 6" id="KW-0699">rRNA-binding</keyword>
<dbReference type="GO" id="GO:0003735">
    <property type="term" value="F:structural constituent of ribosome"/>
    <property type="evidence" value="ECO:0007669"/>
    <property type="project" value="InterPro"/>
</dbReference>
<dbReference type="PANTHER" id="PTHR23321">
    <property type="entry name" value="RIBOSOMAL PROTEIN S15, BACTERIAL AND ORGANELLAR"/>
    <property type="match status" value="1"/>
</dbReference>